<dbReference type="Proteomes" id="UP000324091">
    <property type="component" value="Chromosome 4"/>
</dbReference>
<keyword evidence="3" id="KW-1185">Reference proteome</keyword>
<evidence type="ECO:0000313" key="3">
    <source>
        <dbReference type="Proteomes" id="UP000324091"/>
    </source>
</evidence>
<feature type="region of interest" description="Disordered" evidence="1">
    <location>
        <begin position="136"/>
        <end position="157"/>
    </location>
</feature>
<evidence type="ECO:0000256" key="1">
    <source>
        <dbReference type="SAM" id="MobiDB-lite"/>
    </source>
</evidence>
<name>A0A5C6N8R5_9TELE</name>
<dbReference type="EMBL" id="RHFK02000017">
    <property type="protein sequence ID" value="TWW62067.1"/>
    <property type="molecule type" value="Genomic_DNA"/>
</dbReference>
<feature type="compositionally biased region" description="Low complexity" evidence="1">
    <location>
        <begin position="148"/>
        <end position="157"/>
    </location>
</feature>
<feature type="region of interest" description="Disordered" evidence="1">
    <location>
        <begin position="52"/>
        <end position="123"/>
    </location>
</feature>
<proteinExistence type="predicted"/>
<organism evidence="2 3">
    <name type="scientific">Takifugu flavidus</name>
    <name type="common">sansaifugu</name>
    <dbReference type="NCBI Taxonomy" id="433684"/>
    <lineage>
        <taxon>Eukaryota</taxon>
        <taxon>Metazoa</taxon>
        <taxon>Chordata</taxon>
        <taxon>Craniata</taxon>
        <taxon>Vertebrata</taxon>
        <taxon>Euteleostomi</taxon>
        <taxon>Actinopterygii</taxon>
        <taxon>Neopterygii</taxon>
        <taxon>Teleostei</taxon>
        <taxon>Neoteleostei</taxon>
        <taxon>Acanthomorphata</taxon>
        <taxon>Eupercaria</taxon>
        <taxon>Tetraodontiformes</taxon>
        <taxon>Tetradontoidea</taxon>
        <taxon>Tetraodontidae</taxon>
        <taxon>Takifugu</taxon>
    </lineage>
</organism>
<feature type="compositionally biased region" description="Low complexity" evidence="1">
    <location>
        <begin position="56"/>
        <end position="93"/>
    </location>
</feature>
<gene>
    <name evidence="2" type="ORF">D4764_04G0007140</name>
</gene>
<accession>A0A5C6N8R5</accession>
<evidence type="ECO:0000313" key="2">
    <source>
        <dbReference type="EMBL" id="TWW62067.1"/>
    </source>
</evidence>
<protein>
    <submittedName>
        <fullName evidence="2">Uncharacterized protein</fullName>
    </submittedName>
</protein>
<reference evidence="2 3" key="1">
    <citation type="submission" date="2019-04" db="EMBL/GenBank/DDBJ databases">
        <title>Chromosome genome assembly for Takifugu flavidus.</title>
        <authorList>
            <person name="Xiao S."/>
        </authorList>
    </citation>
    <scope>NUCLEOTIDE SEQUENCE [LARGE SCALE GENOMIC DNA]</scope>
    <source>
        <strain evidence="2">HTHZ2018</strain>
        <tissue evidence="2">Muscle</tissue>
    </source>
</reference>
<dbReference type="AlphaFoldDB" id="A0A5C6N8R5"/>
<comment type="caution">
    <text evidence="2">The sequence shown here is derived from an EMBL/GenBank/DDBJ whole genome shotgun (WGS) entry which is preliminary data.</text>
</comment>
<feature type="compositionally biased region" description="Low complexity" evidence="1">
    <location>
        <begin position="101"/>
        <end position="123"/>
    </location>
</feature>
<sequence length="222" mass="24045">MTMINTPPMVLTTLNLSPHTLSLSLSLKPSPSIPTPPMFSRPHTHTACTRSTYTHLRSIPTPSSRSPSIPTLRTRSTPNTPSTPSSIPNTPRSLLNTNSIPAPNSPNTLTNNTLRSTPTDTPRNTLILSTLTSLLNKDHTPNTHTLNTPSTRSTPTTFSIRGTRHRTIVAGRSEDRHTLVTAPPQTGMMTRAFGHNPTCDNQSSDVVLRDESVTTGRSTAMP</sequence>